<dbReference type="GO" id="GO:0015035">
    <property type="term" value="F:protein-disulfide reductase activity"/>
    <property type="evidence" value="ECO:0007669"/>
    <property type="project" value="InterPro"/>
</dbReference>
<evidence type="ECO:0000256" key="2">
    <source>
        <dbReference type="ARBA" id="ARBA00022946"/>
    </source>
</evidence>
<dbReference type="InterPro" id="IPR021864">
    <property type="entry name" value="DUF3475"/>
</dbReference>
<dbReference type="Pfam" id="PF11961">
    <property type="entry name" value="DUF3475"/>
    <property type="match status" value="1"/>
</dbReference>
<dbReference type="PANTHER" id="PTHR31730">
    <property type="entry name" value="OS01G0873900 PROTEIN"/>
    <property type="match status" value="1"/>
</dbReference>
<evidence type="ECO:0000256" key="4">
    <source>
        <dbReference type="ARBA" id="ARBA00023157"/>
    </source>
</evidence>
<evidence type="ECO:0000256" key="3">
    <source>
        <dbReference type="ARBA" id="ARBA00022982"/>
    </source>
</evidence>
<dbReference type="InterPro" id="IPR036249">
    <property type="entry name" value="Thioredoxin-like_sf"/>
</dbReference>
<name>A0A4V4H5U3_MUSBA</name>
<dbReference type="Pfam" id="PF00085">
    <property type="entry name" value="Thioredoxin"/>
    <property type="match status" value="1"/>
</dbReference>
<keyword evidence="5" id="KW-0676">Redox-active center</keyword>
<keyword evidence="1" id="KW-0813">Transport</keyword>
<feature type="region of interest" description="Disordered" evidence="6">
    <location>
        <begin position="70"/>
        <end position="92"/>
    </location>
</feature>
<evidence type="ECO:0000313" key="9">
    <source>
        <dbReference type="Proteomes" id="UP000317650"/>
    </source>
</evidence>
<accession>A0A4V4H5U3</accession>
<comment type="caution">
    <text evidence="8">The sequence shown here is derived from an EMBL/GenBank/DDBJ whole genome shotgun (WGS) entry which is preliminary data.</text>
</comment>
<dbReference type="GO" id="GO:0045927">
    <property type="term" value="P:positive regulation of growth"/>
    <property type="evidence" value="ECO:0007669"/>
    <property type="project" value="InterPro"/>
</dbReference>
<dbReference type="STRING" id="52838.A0A4V4H5U3"/>
<dbReference type="AlphaFoldDB" id="A0A4V4H5U3"/>
<dbReference type="Gene3D" id="3.40.30.10">
    <property type="entry name" value="Glutaredoxin"/>
    <property type="match status" value="1"/>
</dbReference>
<evidence type="ECO:0000256" key="1">
    <source>
        <dbReference type="ARBA" id="ARBA00022448"/>
    </source>
</evidence>
<dbReference type="PROSITE" id="PS00194">
    <property type="entry name" value="THIOREDOXIN_1"/>
    <property type="match status" value="1"/>
</dbReference>
<sequence>MGGICAKISALDSSPGAITIDGNGFGDSFSMAHESYGKAESIYKTMPLEETVEKQSRDLGGIETVTGKQQLCKTSSHKSKSTGSESAASGNSGMTKASVFFVSEVSSLLGRSGTVGLGKAVDVLDMLGSSMISLKSGSSFMKGVTTKGEKISILAFEVANSVVKGANLMQSLSRENIKHLKEVVLPSEGVLRMVSNDMDELLQIAAADKREELKVFVDEVVRFGNRCKDPQWHNLDRCFANYVDQQASDLYHEMYDLGRSEKEYQRRFQDKIELPVQRGDSHLILREELKSQHKNVKILKKKSFWSKSLEEVMPKLMVIVHFLYLEIHATFQLADGDKHVGVSNVHQRLGQAGLALHYANVITQIVTLVSQSSSVPPSTRHSLYQGLPPSVKSALRSKLQFFQFKEELTVPQIKCEMEKTLHWLFPIAINTIRAHQGFGWVGEWAKTRIELNQIAAAQTGVVKIETLYHADKAKTETYILDLVVWLHHLTVRCRPGNAGFNPPVKSPSCSPATKRSSISSPVIKPIGSLSKITSVDQEMLRDVNLKKPTPGICKSQEFGTCRPTTSKQKISSSHSPTREYKEFSPTTVVSFDINRKIALRKPERVDRTHAPVSCLPSSHSHPSPLAFPNNGHCLSCATALLIVRHTLGEGSGCVRLAVPRRPPAPESASASARWIEGAGGSNPLELFLRTCVEAAAAAVAELARRQGGGLCVFRCSFYSEVNAKKWVGDMRIWDALDDFDALEVENHVDDVLYHRLVGILWMHKIKMDAIAFLSKTPTLQLRGRSNDGAETISASAWDVSVLQSDLPVLVEFWASWCGPCKMVHRLLDEIAREYAGRIKLYKLNTDDHPQVATGHGIDRIPTVLLFKNGEKLKSITGTLPKSVYVEAIEQLLSY</sequence>
<keyword evidence="2" id="KW-0809">Transit peptide</keyword>
<keyword evidence="3" id="KW-0249">Electron transport</keyword>
<gene>
    <name evidence="8" type="ORF">C4D60_Mb03t02650</name>
</gene>
<dbReference type="EMBL" id="PYDT01000006">
    <property type="protein sequence ID" value="THU57356.1"/>
    <property type="molecule type" value="Genomic_DNA"/>
</dbReference>
<dbReference type="Proteomes" id="UP000317650">
    <property type="component" value="Chromosome 3"/>
</dbReference>
<evidence type="ECO:0000313" key="8">
    <source>
        <dbReference type="EMBL" id="THU57356.1"/>
    </source>
</evidence>
<keyword evidence="9" id="KW-1185">Reference proteome</keyword>
<feature type="domain" description="Thioredoxin" evidence="7">
    <location>
        <begin position="770"/>
        <end position="893"/>
    </location>
</feature>
<organism evidence="8 9">
    <name type="scientific">Musa balbisiana</name>
    <name type="common">Banana</name>
    <dbReference type="NCBI Taxonomy" id="52838"/>
    <lineage>
        <taxon>Eukaryota</taxon>
        <taxon>Viridiplantae</taxon>
        <taxon>Streptophyta</taxon>
        <taxon>Embryophyta</taxon>
        <taxon>Tracheophyta</taxon>
        <taxon>Spermatophyta</taxon>
        <taxon>Magnoliopsida</taxon>
        <taxon>Liliopsida</taxon>
        <taxon>Zingiberales</taxon>
        <taxon>Musaceae</taxon>
        <taxon>Musa</taxon>
    </lineage>
</organism>
<dbReference type="InterPro" id="IPR013766">
    <property type="entry name" value="Thioredoxin_domain"/>
</dbReference>
<dbReference type="CDD" id="cd02947">
    <property type="entry name" value="TRX_family"/>
    <property type="match status" value="1"/>
</dbReference>
<dbReference type="Pfam" id="PF05003">
    <property type="entry name" value="DUF668"/>
    <property type="match status" value="1"/>
</dbReference>
<evidence type="ECO:0000259" key="7">
    <source>
        <dbReference type="PROSITE" id="PS51352"/>
    </source>
</evidence>
<evidence type="ECO:0000256" key="5">
    <source>
        <dbReference type="ARBA" id="ARBA00023284"/>
    </source>
</evidence>
<dbReference type="InterPro" id="IPR017937">
    <property type="entry name" value="Thioredoxin_CS"/>
</dbReference>
<dbReference type="InterPro" id="IPR045021">
    <property type="entry name" value="PSI1/2/3"/>
</dbReference>
<dbReference type="FunFam" id="3.40.30.10:FF:000001">
    <property type="entry name" value="Thioredoxin"/>
    <property type="match status" value="1"/>
</dbReference>
<reference evidence="8 9" key="1">
    <citation type="journal article" date="2019" name="Nat. Plants">
        <title>Genome sequencing of Musa balbisiana reveals subgenome evolution and function divergence in polyploid bananas.</title>
        <authorList>
            <person name="Yao X."/>
        </authorList>
    </citation>
    <scope>NUCLEOTIDE SEQUENCE [LARGE SCALE GENOMIC DNA]</scope>
    <source>
        <strain evidence="9">cv. DH-PKW</strain>
        <tissue evidence="8">Leaves</tissue>
    </source>
</reference>
<proteinExistence type="predicted"/>
<dbReference type="SUPFAM" id="SSF52833">
    <property type="entry name" value="Thioredoxin-like"/>
    <property type="match status" value="1"/>
</dbReference>
<dbReference type="InterPro" id="IPR005746">
    <property type="entry name" value="Thioredoxin"/>
</dbReference>
<protein>
    <recommendedName>
        <fullName evidence="7">Thioredoxin domain-containing protein</fullName>
    </recommendedName>
</protein>
<dbReference type="InterPro" id="IPR007700">
    <property type="entry name" value="DUF668"/>
</dbReference>
<dbReference type="PROSITE" id="PS51352">
    <property type="entry name" value="THIOREDOXIN_2"/>
    <property type="match status" value="1"/>
</dbReference>
<dbReference type="NCBIfam" id="TIGR01068">
    <property type="entry name" value="thioredoxin"/>
    <property type="match status" value="1"/>
</dbReference>
<dbReference type="PANTHER" id="PTHR31730:SF32">
    <property type="entry name" value="PROTEIN PSK SIMULATOR 1"/>
    <property type="match status" value="1"/>
</dbReference>
<keyword evidence="4" id="KW-1015">Disulfide bond</keyword>
<evidence type="ECO:0000256" key="6">
    <source>
        <dbReference type="SAM" id="MobiDB-lite"/>
    </source>
</evidence>